<name>A0A9J6CCF1_POLVA</name>
<evidence type="ECO:0000256" key="5">
    <source>
        <dbReference type="ARBA" id="ARBA00022989"/>
    </source>
</evidence>
<keyword evidence="5 9" id="KW-1133">Transmembrane helix</keyword>
<accession>A0A9J6CCF1</accession>
<dbReference type="EMBL" id="JADBJN010000001">
    <property type="protein sequence ID" value="KAG5679796.1"/>
    <property type="molecule type" value="Genomic_DNA"/>
</dbReference>
<comment type="function">
    <text evidence="8">Plays a role in the sugar gustatory response.</text>
</comment>
<keyword evidence="4 9" id="KW-0812">Transmembrane</keyword>
<feature type="transmembrane region" description="Helical" evidence="9">
    <location>
        <begin position="299"/>
        <end position="321"/>
    </location>
</feature>
<sequence length="444" mass="52542">MMYKNFEIQFRKKLLEDKLRAKSLRSGTILDSKGSKLKSFHEILTPVILVGNIFSIFPVAGLFSKNVSNLKFRLWYPVTIYSLLMNFCMVSEFGLLFLFLYRAGFQFFMVGQTIFTFTCAFGSLYFFYLSTKWKSFMTIWHQHEKIFLLPPYSDKVKNTYVVKIWFVAIMTIALTIFDHYVYFVSQIENTAIKLESCEPTKQDFWRTLFVSERQVFFLVIPYYAFECPFLEWYEVVKQVSWTYSEVLVSCMSIALATRFKQLTNRLKFYEKHHLAESFWNEIREHYNIICNLVLKADEILSPIIIVYSFANMFFICQKIFMQFERKKLPWDRYYSFYSAVFLICRTMWMLFFGAGVNEESREVLKILREVPSETFDGINYHRLLDVVHSNSVAISGYRFFYVTKSMILALAGTILTYELVLVQQIDDIDVNHNATSNACGYMLI</sequence>
<evidence type="ECO:0000256" key="6">
    <source>
        <dbReference type="ARBA" id="ARBA00023136"/>
    </source>
</evidence>
<feature type="transmembrane region" description="Helical" evidence="9">
    <location>
        <begin position="399"/>
        <end position="422"/>
    </location>
</feature>
<comment type="similarity">
    <text evidence="2">Belongs to the insect chemoreceptor superfamily. Gustatory receptor (GR) family. Gr5a subfamily.</text>
</comment>
<dbReference type="GO" id="GO:0005886">
    <property type="term" value="C:plasma membrane"/>
    <property type="evidence" value="ECO:0007669"/>
    <property type="project" value="UniProtKB-SubCell"/>
</dbReference>
<evidence type="ECO:0000256" key="9">
    <source>
        <dbReference type="SAM" id="Phobius"/>
    </source>
</evidence>
<dbReference type="InterPro" id="IPR009318">
    <property type="entry name" value="Gustatory_rcpt"/>
</dbReference>
<feature type="transmembrane region" description="Helical" evidence="9">
    <location>
        <begin position="333"/>
        <end position="354"/>
    </location>
</feature>
<proteinExistence type="inferred from homology"/>
<dbReference type="OrthoDB" id="5800391at2759"/>
<reference evidence="10" key="1">
    <citation type="submission" date="2021-03" db="EMBL/GenBank/DDBJ databases">
        <title>Chromosome level genome of the anhydrobiotic midge Polypedilum vanderplanki.</title>
        <authorList>
            <person name="Yoshida Y."/>
            <person name="Kikawada T."/>
            <person name="Gusev O."/>
        </authorList>
    </citation>
    <scope>NUCLEOTIDE SEQUENCE</scope>
    <source>
        <strain evidence="10">NIAS01</strain>
        <tissue evidence="10">Whole body or cell culture</tissue>
    </source>
</reference>
<dbReference type="GO" id="GO:0033041">
    <property type="term" value="F:sweet taste receptor activity"/>
    <property type="evidence" value="ECO:0007669"/>
    <property type="project" value="TreeGrafter"/>
</dbReference>
<keyword evidence="8" id="KW-0807">Transducer</keyword>
<dbReference type="Pfam" id="PF06151">
    <property type="entry name" value="Trehalose_recp"/>
    <property type="match status" value="1"/>
</dbReference>
<gene>
    <name evidence="10" type="ORF">PVAND_009334</name>
</gene>
<dbReference type="PIRSF" id="PIRSF038981">
    <property type="entry name" value="GRP"/>
    <property type="match status" value="1"/>
</dbReference>
<organism evidence="10 11">
    <name type="scientific">Polypedilum vanderplanki</name>
    <name type="common">Sleeping chironomid midge</name>
    <dbReference type="NCBI Taxonomy" id="319348"/>
    <lineage>
        <taxon>Eukaryota</taxon>
        <taxon>Metazoa</taxon>
        <taxon>Ecdysozoa</taxon>
        <taxon>Arthropoda</taxon>
        <taxon>Hexapoda</taxon>
        <taxon>Insecta</taxon>
        <taxon>Pterygota</taxon>
        <taxon>Neoptera</taxon>
        <taxon>Endopterygota</taxon>
        <taxon>Diptera</taxon>
        <taxon>Nematocera</taxon>
        <taxon>Chironomoidea</taxon>
        <taxon>Chironomidae</taxon>
        <taxon>Chironominae</taxon>
        <taxon>Polypedilum</taxon>
        <taxon>Polypedilum</taxon>
    </lineage>
</organism>
<evidence type="ECO:0000256" key="2">
    <source>
        <dbReference type="ARBA" id="ARBA00005327"/>
    </source>
</evidence>
<keyword evidence="3" id="KW-1003">Cell membrane</keyword>
<keyword evidence="6 9" id="KW-0472">Membrane</keyword>
<feature type="transmembrane region" description="Helical" evidence="9">
    <location>
        <begin position="160"/>
        <end position="183"/>
    </location>
</feature>
<keyword evidence="7 8" id="KW-0675">Receptor</keyword>
<evidence type="ECO:0000313" key="11">
    <source>
        <dbReference type="Proteomes" id="UP001107558"/>
    </source>
</evidence>
<dbReference type="AlphaFoldDB" id="A0A9J6CCF1"/>
<evidence type="ECO:0000256" key="1">
    <source>
        <dbReference type="ARBA" id="ARBA00004651"/>
    </source>
</evidence>
<protein>
    <recommendedName>
        <fullName evidence="8">Gustatory receptor</fullName>
    </recommendedName>
</protein>
<evidence type="ECO:0000256" key="3">
    <source>
        <dbReference type="ARBA" id="ARBA00022475"/>
    </source>
</evidence>
<feature type="transmembrane region" description="Helical" evidence="9">
    <location>
        <begin position="107"/>
        <end position="128"/>
    </location>
</feature>
<feature type="transmembrane region" description="Helical" evidence="9">
    <location>
        <begin position="75"/>
        <end position="100"/>
    </location>
</feature>
<evidence type="ECO:0000256" key="4">
    <source>
        <dbReference type="ARBA" id="ARBA00022692"/>
    </source>
</evidence>
<feature type="transmembrane region" description="Helical" evidence="9">
    <location>
        <begin position="43"/>
        <end position="63"/>
    </location>
</feature>
<evidence type="ECO:0000256" key="7">
    <source>
        <dbReference type="ARBA" id="ARBA00023170"/>
    </source>
</evidence>
<dbReference type="Proteomes" id="UP001107558">
    <property type="component" value="Chromosome 1"/>
</dbReference>
<keyword evidence="11" id="KW-1185">Reference proteome</keyword>
<evidence type="ECO:0000256" key="8">
    <source>
        <dbReference type="PIRNR" id="PIRNR038981"/>
    </source>
</evidence>
<comment type="caution">
    <text evidence="10">The sequence shown here is derived from an EMBL/GenBank/DDBJ whole genome shotgun (WGS) entry which is preliminary data.</text>
</comment>
<evidence type="ECO:0000313" key="10">
    <source>
        <dbReference type="EMBL" id="KAG5679796.1"/>
    </source>
</evidence>
<dbReference type="PANTHER" id="PTHR21421">
    <property type="entry name" value="GUSTATORY RECEPTOR"/>
    <property type="match status" value="1"/>
</dbReference>
<dbReference type="PANTHER" id="PTHR21421:SF35">
    <property type="entry name" value="GUSTATORY RECEPTOR FOR SUGAR TASTE 64B-RELATED"/>
    <property type="match status" value="1"/>
</dbReference>
<comment type="subcellular location">
    <subcellularLocation>
        <location evidence="1">Cell membrane</location>
        <topology evidence="1">Multi-pass membrane protein</topology>
    </subcellularLocation>
</comment>
<dbReference type="GO" id="GO:0007165">
    <property type="term" value="P:signal transduction"/>
    <property type="evidence" value="ECO:0007669"/>
    <property type="project" value="UniProtKB-KW"/>
</dbReference>